<proteinExistence type="predicted"/>
<gene>
    <name evidence="1" type="ORF">SVUK_LOCUS18367</name>
</gene>
<keyword evidence="2" id="KW-1185">Reference proteome</keyword>
<organism evidence="1 2">
    <name type="scientific">Strongylus vulgaris</name>
    <name type="common">Blood worm</name>
    <dbReference type="NCBI Taxonomy" id="40348"/>
    <lineage>
        <taxon>Eukaryota</taxon>
        <taxon>Metazoa</taxon>
        <taxon>Ecdysozoa</taxon>
        <taxon>Nematoda</taxon>
        <taxon>Chromadorea</taxon>
        <taxon>Rhabditida</taxon>
        <taxon>Rhabditina</taxon>
        <taxon>Rhabditomorpha</taxon>
        <taxon>Strongyloidea</taxon>
        <taxon>Strongylidae</taxon>
        <taxon>Strongylus</taxon>
    </lineage>
</organism>
<protein>
    <submittedName>
        <fullName evidence="1">Uncharacterized protein</fullName>
    </submittedName>
</protein>
<dbReference type="EMBL" id="UYYB01122695">
    <property type="protein sequence ID" value="VDM83369.1"/>
    <property type="molecule type" value="Genomic_DNA"/>
</dbReference>
<evidence type="ECO:0000313" key="1">
    <source>
        <dbReference type="EMBL" id="VDM83369.1"/>
    </source>
</evidence>
<evidence type="ECO:0000313" key="2">
    <source>
        <dbReference type="Proteomes" id="UP000270094"/>
    </source>
</evidence>
<sequence length="57" mass="5966">MVSSSHSGGDSGCRKYNEGLSSSKVSEAENEFKVPGCPDAQLRVSHASRGCSLIHKG</sequence>
<accession>A0A3P7JTV0</accession>
<dbReference type="AlphaFoldDB" id="A0A3P7JTV0"/>
<dbReference type="Proteomes" id="UP000270094">
    <property type="component" value="Unassembled WGS sequence"/>
</dbReference>
<name>A0A3P7JTV0_STRVU</name>
<reference evidence="1 2" key="1">
    <citation type="submission" date="2018-11" db="EMBL/GenBank/DDBJ databases">
        <authorList>
            <consortium name="Pathogen Informatics"/>
        </authorList>
    </citation>
    <scope>NUCLEOTIDE SEQUENCE [LARGE SCALE GENOMIC DNA]</scope>
</reference>